<dbReference type="InterPro" id="IPR007387">
    <property type="entry name" value="TRAP_DctQ"/>
</dbReference>
<evidence type="ECO:0000256" key="3">
    <source>
        <dbReference type="ARBA" id="ARBA00022475"/>
    </source>
</evidence>
<dbReference type="Pfam" id="PF04290">
    <property type="entry name" value="DctQ"/>
    <property type="match status" value="1"/>
</dbReference>
<gene>
    <name evidence="11" type="ORF">E4L95_07575</name>
</gene>
<comment type="function">
    <text evidence="9">Part of the tripartite ATP-independent periplasmic (TRAP) transport system.</text>
</comment>
<name>A0A4Z1CAE9_9RHOB</name>
<evidence type="ECO:0000256" key="8">
    <source>
        <dbReference type="ARBA" id="ARBA00038436"/>
    </source>
</evidence>
<proteinExistence type="inferred from homology"/>
<dbReference type="GO" id="GO:0022857">
    <property type="term" value="F:transmembrane transporter activity"/>
    <property type="evidence" value="ECO:0007669"/>
    <property type="project" value="UniProtKB-UniRule"/>
</dbReference>
<feature type="transmembrane region" description="Helical" evidence="9">
    <location>
        <begin position="146"/>
        <end position="172"/>
    </location>
</feature>
<keyword evidence="3" id="KW-1003">Cell membrane</keyword>
<evidence type="ECO:0000256" key="1">
    <source>
        <dbReference type="ARBA" id="ARBA00004429"/>
    </source>
</evidence>
<comment type="subunit">
    <text evidence="9">The complex comprises the extracytoplasmic solute receptor protein and the two transmembrane proteins.</text>
</comment>
<dbReference type="GO" id="GO:0015740">
    <property type="term" value="P:C4-dicarboxylate transport"/>
    <property type="evidence" value="ECO:0007669"/>
    <property type="project" value="TreeGrafter"/>
</dbReference>
<keyword evidence="5 9" id="KW-0812">Transmembrane</keyword>
<feature type="domain" description="Tripartite ATP-independent periplasmic transporters DctQ component" evidence="10">
    <location>
        <begin position="43"/>
        <end position="170"/>
    </location>
</feature>
<feature type="transmembrane region" description="Helical" evidence="9">
    <location>
        <begin position="34"/>
        <end position="57"/>
    </location>
</feature>
<keyword evidence="2 9" id="KW-0813">Transport</keyword>
<dbReference type="OrthoDB" id="9791324at2"/>
<comment type="similarity">
    <text evidence="8 9">Belongs to the TRAP transporter small permease family.</text>
</comment>
<comment type="subcellular location">
    <subcellularLocation>
        <location evidence="1 9">Cell inner membrane</location>
        <topology evidence="1 9">Multi-pass membrane protein</topology>
    </subcellularLocation>
</comment>
<protein>
    <recommendedName>
        <fullName evidence="9">TRAP transporter small permease protein</fullName>
    </recommendedName>
</protein>
<evidence type="ECO:0000313" key="12">
    <source>
        <dbReference type="Proteomes" id="UP000297972"/>
    </source>
</evidence>
<dbReference type="InterPro" id="IPR055348">
    <property type="entry name" value="DctQ"/>
</dbReference>
<dbReference type="RefSeq" id="WP_135817094.1">
    <property type="nucleotide sequence ID" value="NZ_SRPG01000053.1"/>
</dbReference>
<keyword evidence="7 9" id="KW-0472">Membrane</keyword>
<evidence type="ECO:0000256" key="7">
    <source>
        <dbReference type="ARBA" id="ARBA00023136"/>
    </source>
</evidence>
<dbReference type="AlphaFoldDB" id="A0A4Z1CAE9"/>
<evidence type="ECO:0000256" key="6">
    <source>
        <dbReference type="ARBA" id="ARBA00022989"/>
    </source>
</evidence>
<organism evidence="11 12">
    <name type="scientific">Paracoccus liaowanqingii</name>
    <dbReference type="NCBI Taxonomy" id="2560053"/>
    <lineage>
        <taxon>Bacteria</taxon>
        <taxon>Pseudomonadati</taxon>
        <taxon>Pseudomonadota</taxon>
        <taxon>Alphaproteobacteria</taxon>
        <taxon>Rhodobacterales</taxon>
        <taxon>Paracoccaceae</taxon>
        <taxon>Paracoccus</taxon>
    </lineage>
</organism>
<evidence type="ECO:0000256" key="4">
    <source>
        <dbReference type="ARBA" id="ARBA00022519"/>
    </source>
</evidence>
<keyword evidence="6 9" id="KW-1133">Transmembrane helix</keyword>
<reference evidence="11 12" key="1">
    <citation type="submission" date="2019-03" db="EMBL/GenBank/DDBJ databases">
        <authorList>
            <person name="Li J."/>
        </authorList>
    </citation>
    <scope>NUCLEOTIDE SEQUENCE [LARGE SCALE GENOMIC DNA]</scope>
    <source>
        <strain evidence="11 12">3058</strain>
    </source>
</reference>
<dbReference type="PANTHER" id="PTHR35011">
    <property type="entry name" value="2,3-DIKETO-L-GULONATE TRAP TRANSPORTER SMALL PERMEASE PROTEIN YIAM"/>
    <property type="match status" value="1"/>
</dbReference>
<feature type="transmembrane region" description="Helical" evidence="9">
    <location>
        <begin position="69"/>
        <end position="92"/>
    </location>
</feature>
<evidence type="ECO:0000256" key="5">
    <source>
        <dbReference type="ARBA" id="ARBA00022692"/>
    </source>
</evidence>
<keyword evidence="12" id="KW-1185">Reference proteome</keyword>
<dbReference type="Proteomes" id="UP000297972">
    <property type="component" value="Unassembled WGS sequence"/>
</dbReference>
<evidence type="ECO:0000259" key="10">
    <source>
        <dbReference type="Pfam" id="PF04290"/>
    </source>
</evidence>
<evidence type="ECO:0000256" key="9">
    <source>
        <dbReference type="RuleBase" id="RU369079"/>
    </source>
</evidence>
<dbReference type="GO" id="GO:0005886">
    <property type="term" value="C:plasma membrane"/>
    <property type="evidence" value="ECO:0007669"/>
    <property type="project" value="UniProtKB-SubCell"/>
</dbReference>
<evidence type="ECO:0000313" key="11">
    <source>
        <dbReference type="EMBL" id="TGN62182.1"/>
    </source>
</evidence>
<feature type="transmembrane region" description="Helical" evidence="9">
    <location>
        <begin position="104"/>
        <end position="125"/>
    </location>
</feature>
<sequence length="187" mass="19431">MEPHSPQPGPGGASPPVLRAAGGVANAVEASGKVIAVSCLAFMFVALLVNVILRYFFAGGIPWAYEIHALLMPWLVAGGVVIAAANGANIAITLLPGMLGERGAQILLIVVQALIVIISVSVLVSSRPILVASQYQRLSTLGITQVWGYASLVYAFGGMALLAGIDILRVIWGGQTWDRDPASNSLS</sequence>
<dbReference type="PANTHER" id="PTHR35011:SF2">
    <property type="entry name" value="2,3-DIKETO-L-GULONATE TRAP TRANSPORTER SMALL PERMEASE PROTEIN YIAM"/>
    <property type="match status" value="1"/>
</dbReference>
<keyword evidence="4 9" id="KW-0997">Cell inner membrane</keyword>
<dbReference type="EMBL" id="SRPG01000053">
    <property type="protein sequence ID" value="TGN62182.1"/>
    <property type="molecule type" value="Genomic_DNA"/>
</dbReference>
<comment type="caution">
    <text evidence="11">The sequence shown here is derived from an EMBL/GenBank/DDBJ whole genome shotgun (WGS) entry which is preliminary data.</text>
</comment>
<accession>A0A4Z1CAE9</accession>
<evidence type="ECO:0000256" key="2">
    <source>
        <dbReference type="ARBA" id="ARBA00022448"/>
    </source>
</evidence>